<feature type="domain" description="VOC" evidence="1">
    <location>
        <begin position="11"/>
        <end position="118"/>
    </location>
</feature>
<dbReference type="PANTHER" id="PTHR33993:SF1">
    <property type="entry name" value="GLYOXALASE FAMILY PROTEIN"/>
    <property type="match status" value="1"/>
</dbReference>
<gene>
    <name evidence="2" type="ORF">KW868_04750</name>
</gene>
<sequence>MDQSAARQKISINYIEFMVKDVEQSKRFYQNLGWTFTDFGPEYCEFDSGEIKGGFAQSDDVQSSGGALIVLYSAQLEQSLMCVKEAGATIVQEIFSFPGGRRFHFKDLDGYEIAIWSH</sequence>
<dbReference type="InterPro" id="IPR052164">
    <property type="entry name" value="Anthracycline_SecMetBiosynth"/>
</dbReference>
<evidence type="ECO:0000313" key="2">
    <source>
        <dbReference type="EMBL" id="MCF0263776.1"/>
    </source>
</evidence>
<dbReference type="InterPro" id="IPR037523">
    <property type="entry name" value="VOC_core"/>
</dbReference>
<dbReference type="Gene3D" id="3.10.180.10">
    <property type="entry name" value="2,3-Dihydroxybiphenyl 1,2-Dioxygenase, domain 1"/>
    <property type="match status" value="1"/>
</dbReference>
<dbReference type="AlphaFoldDB" id="A0A8X8GFU3"/>
<dbReference type="RefSeq" id="WP_234622836.1">
    <property type="nucleotide sequence ID" value="NZ_CAURYM010000044.1"/>
</dbReference>
<name>A0A8X8GFU3_ACIGI</name>
<dbReference type="InterPro" id="IPR029068">
    <property type="entry name" value="Glyas_Bleomycin-R_OHBP_Dase"/>
</dbReference>
<evidence type="ECO:0000259" key="1">
    <source>
        <dbReference type="PROSITE" id="PS51819"/>
    </source>
</evidence>
<comment type="caution">
    <text evidence="2">The sequence shown here is derived from an EMBL/GenBank/DDBJ whole genome shotgun (WGS) entry which is preliminary data.</text>
</comment>
<evidence type="ECO:0000313" key="3">
    <source>
        <dbReference type="Proteomes" id="UP000887320"/>
    </source>
</evidence>
<organism evidence="2 3">
    <name type="scientific">Acinetobacter guillouiae</name>
    <name type="common">Acinetobacter genomosp. 11</name>
    <dbReference type="NCBI Taxonomy" id="106649"/>
    <lineage>
        <taxon>Bacteria</taxon>
        <taxon>Pseudomonadati</taxon>
        <taxon>Pseudomonadota</taxon>
        <taxon>Gammaproteobacteria</taxon>
        <taxon>Moraxellales</taxon>
        <taxon>Moraxellaceae</taxon>
        <taxon>Acinetobacter</taxon>
    </lineage>
</organism>
<protein>
    <submittedName>
        <fullName evidence="2">VOC family protein</fullName>
    </submittedName>
</protein>
<dbReference type="EMBL" id="JAHWXT010000001">
    <property type="protein sequence ID" value="MCF0263776.1"/>
    <property type="molecule type" value="Genomic_DNA"/>
</dbReference>
<dbReference type="Pfam" id="PF00903">
    <property type="entry name" value="Glyoxalase"/>
    <property type="match status" value="1"/>
</dbReference>
<dbReference type="InterPro" id="IPR004360">
    <property type="entry name" value="Glyas_Fos-R_dOase_dom"/>
</dbReference>
<dbReference type="PROSITE" id="PS51819">
    <property type="entry name" value="VOC"/>
    <property type="match status" value="1"/>
</dbReference>
<dbReference type="SUPFAM" id="SSF54593">
    <property type="entry name" value="Glyoxalase/Bleomycin resistance protein/Dihydroxybiphenyl dioxygenase"/>
    <property type="match status" value="1"/>
</dbReference>
<dbReference type="CDD" id="cd07247">
    <property type="entry name" value="SgaA_N_like"/>
    <property type="match status" value="1"/>
</dbReference>
<proteinExistence type="predicted"/>
<dbReference type="PANTHER" id="PTHR33993">
    <property type="entry name" value="GLYOXALASE-RELATED"/>
    <property type="match status" value="1"/>
</dbReference>
<accession>A0A8X8GFU3</accession>
<reference evidence="2" key="1">
    <citation type="submission" date="2021-07" db="EMBL/GenBank/DDBJ databases">
        <authorList>
            <person name="Fernandez M."/>
            <person name="Pereira P."/>
            <person name="Torres Tejerizo G.A."/>
            <person name="Gonzalez P."/>
            <person name="Agostini E."/>
        </authorList>
    </citation>
    <scope>NUCLEOTIDE SEQUENCE</scope>
    <source>
        <strain evidence="2">SFC 500-1A</strain>
    </source>
</reference>
<dbReference type="Proteomes" id="UP000887320">
    <property type="component" value="Unassembled WGS sequence"/>
</dbReference>